<dbReference type="RefSeq" id="WP_066350783.1">
    <property type="nucleotide sequence ID" value="NZ_LOED01000001.1"/>
</dbReference>
<comment type="similarity">
    <text evidence="1">Belongs to the UPF0309 family.</text>
</comment>
<evidence type="ECO:0000313" key="4">
    <source>
        <dbReference type="Proteomes" id="UP000070427"/>
    </source>
</evidence>
<dbReference type="InterPro" id="IPR050099">
    <property type="entry name" value="SIS_GmhA/DiaA_subfam"/>
</dbReference>
<dbReference type="EMBL" id="LOED01000001">
    <property type="protein sequence ID" value="KXG78783.1"/>
    <property type="molecule type" value="Genomic_DNA"/>
</dbReference>
<dbReference type="PANTHER" id="PTHR30390">
    <property type="entry name" value="SEDOHEPTULOSE 7-PHOSPHATE ISOMERASE / DNAA INITIATOR-ASSOCIATING FACTOR FOR REPLICATION INITIATION"/>
    <property type="match status" value="1"/>
</dbReference>
<evidence type="ECO:0000256" key="1">
    <source>
        <dbReference type="HAMAP-Rule" id="MF_01240"/>
    </source>
</evidence>
<dbReference type="NCBIfam" id="NF002805">
    <property type="entry name" value="PRK02947.1"/>
    <property type="match status" value="1"/>
</dbReference>
<gene>
    <name evidence="3" type="primary">gmhA</name>
    <name evidence="3" type="ORF">AN618_01210</name>
</gene>
<comment type="caution">
    <text evidence="3">The sequence shown here is derived from an EMBL/GenBank/DDBJ whole genome shotgun (WGS) entry which is preliminary data.</text>
</comment>
<keyword evidence="4" id="KW-1185">Reference proteome</keyword>
<proteinExistence type="inferred from homology"/>
<dbReference type="PROSITE" id="PS51464">
    <property type="entry name" value="SIS"/>
    <property type="match status" value="1"/>
</dbReference>
<dbReference type="OrthoDB" id="9762536at2"/>
<dbReference type="PANTHER" id="PTHR30390:SF7">
    <property type="entry name" value="PHOSPHOHEPTOSE ISOMERASE"/>
    <property type="match status" value="1"/>
</dbReference>
<dbReference type="CDD" id="cd05013">
    <property type="entry name" value="SIS_RpiR"/>
    <property type="match status" value="1"/>
</dbReference>
<dbReference type="InParanoid" id="A0A140LE08"/>
<reference evidence="3 4" key="1">
    <citation type="submission" date="2015-12" db="EMBL/GenBank/DDBJ databases">
        <title>Draft genome sequnece of Fervidicola ferrireducens strain Y170.</title>
        <authorList>
            <person name="Patel B.K."/>
        </authorList>
    </citation>
    <scope>NUCLEOTIDE SEQUENCE [LARGE SCALE GENOMIC DNA]</scope>
    <source>
        <strain evidence="3 4">Y170</strain>
    </source>
</reference>
<dbReference type="Proteomes" id="UP000070427">
    <property type="component" value="Unassembled WGS sequence"/>
</dbReference>
<evidence type="ECO:0000313" key="3">
    <source>
        <dbReference type="EMBL" id="KXG78783.1"/>
    </source>
</evidence>
<evidence type="ECO:0000259" key="2">
    <source>
        <dbReference type="PROSITE" id="PS51464"/>
    </source>
</evidence>
<dbReference type="Pfam" id="PF13580">
    <property type="entry name" value="SIS_2"/>
    <property type="match status" value="1"/>
</dbReference>
<feature type="domain" description="SIS" evidence="2">
    <location>
        <begin position="31"/>
        <end position="212"/>
    </location>
</feature>
<dbReference type="GO" id="GO:0097367">
    <property type="term" value="F:carbohydrate derivative binding"/>
    <property type="evidence" value="ECO:0007669"/>
    <property type="project" value="InterPro"/>
</dbReference>
<sequence>MLYNYLEKVSKGIERIKTTQVENIKKAAELIADSLKKEDSVFHVFGCGHSHMAAEELFYRAGGLACVNPILPAELMLHEGALKSSHYERKEDIISLIFDRYDMREGECIIIVSHSGRNGAPVEAAYEAKRRGLKVVAVTSREYKGRTSSRHSSGKFLEDVADVVIDNCGNYGDASLKIEKEGFNTSFAPLSTVLNTVILNMLVAEVVSIMLQRGIVPPVFMSGNVDGAEEYNLKLVERYRRRVKHL</sequence>
<accession>A0A140LE08</accession>
<keyword evidence="3" id="KW-0413">Isomerase</keyword>
<dbReference type="InterPro" id="IPR046348">
    <property type="entry name" value="SIS_dom_sf"/>
</dbReference>
<dbReference type="InterPro" id="IPR035472">
    <property type="entry name" value="RpiR-like_SIS"/>
</dbReference>
<dbReference type="STRING" id="520764.AN618_01210"/>
<dbReference type="GO" id="GO:1901135">
    <property type="term" value="P:carbohydrate derivative metabolic process"/>
    <property type="evidence" value="ECO:0007669"/>
    <property type="project" value="InterPro"/>
</dbReference>
<dbReference type="AlphaFoldDB" id="A0A140LE08"/>
<dbReference type="GO" id="GO:0016853">
    <property type="term" value="F:isomerase activity"/>
    <property type="evidence" value="ECO:0007669"/>
    <property type="project" value="UniProtKB-KW"/>
</dbReference>
<dbReference type="HAMAP" id="MF_01240">
    <property type="entry name" value="UPF0309"/>
    <property type="match status" value="1"/>
</dbReference>
<organism evidence="3 4">
    <name type="scientific">Fervidicola ferrireducens</name>
    <dbReference type="NCBI Taxonomy" id="520764"/>
    <lineage>
        <taxon>Bacteria</taxon>
        <taxon>Bacillati</taxon>
        <taxon>Bacillota</taxon>
        <taxon>Clostridia</taxon>
        <taxon>Thermosediminibacterales</taxon>
        <taxon>Thermosediminibacteraceae</taxon>
        <taxon>Fervidicola</taxon>
    </lineage>
</organism>
<dbReference type="InterPro" id="IPR001347">
    <property type="entry name" value="SIS_dom"/>
</dbReference>
<protein>
    <recommendedName>
        <fullName evidence="1">UPF0309 protein AN618_01210</fullName>
    </recommendedName>
</protein>
<dbReference type="InterPro" id="IPR022951">
    <property type="entry name" value="UPF0309"/>
</dbReference>
<dbReference type="SUPFAM" id="SSF53697">
    <property type="entry name" value="SIS domain"/>
    <property type="match status" value="1"/>
</dbReference>
<dbReference type="PATRIC" id="fig|520764.3.peg.127"/>
<dbReference type="Gene3D" id="3.40.50.10490">
    <property type="entry name" value="Glucose-6-phosphate isomerase like protein, domain 1"/>
    <property type="match status" value="1"/>
</dbReference>
<name>A0A140LE08_9FIRM</name>